<reference evidence="1" key="5">
    <citation type="journal article" date="2021" name="G3 (Bethesda)">
        <title>Aegilops tauschii genome assembly Aet v5.0 features greater sequence contiguity and improved annotation.</title>
        <authorList>
            <person name="Wang L."/>
            <person name="Zhu T."/>
            <person name="Rodriguez J.C."/>
            <person name="Deal K.R."/>
            <person name="Dubcovsky J."/>
            <person name="McGuire P.E."/>
            <person name="Lux T."/>
            <person name="Spannagl M."/>
            <person name="Mayer K.F.X."/>
            <person name="Baldrich P."/>
            <person name="Meyers B.C."/>
            <person name="Huo N."/>
            <person name="Gu Y.Q."/>
            <person name="Zhou H."/>
            <person name="Devos K.M."/>
            <person name="Bennetzen J.L."/>
            <person name="Unver T."/>
            <person name="Budak H."/>
            <person name="Gulick P.J."/>
            <person name="Galiba G."/>
            <person name="Kalapos B."/>
            <person name="Nelson D.R."/>
            <person name="Li P."/>
            <person name="You F.M."/>
            <person name="Luo M.C."/>
            <person name="Dvorak J."/>
        </authorList>
    </citation>
    <scope>NUCLEOTIDE SEQUENCE [LARGE SCALE GENOMIC DNA]</scope>
    <source>
        <strain evidence="1">cv. AL8/78</strain>
    </source>
</reference>
<evidence type="ECO:0000313" key="1">
    <source>
        <dbReference type="EnsemblPlants" id="AET1Gv20385000.3"/>
    </source>
</evidence>
<proteinExistence type="predicted"/>
<dbReference type="Proteomes" id="UP000015105">
    <property type="component" value="Chromosome 1D"/>
</dbReference>
<dbReference type="Gramene" id="AET1Gv20385000.3">
    <property type="protein sequence ID" value="AET1Gv20385000.3"/>
    <property type="gene ID" value="AET1Gv20385000"/>
</dbReference>
<protein>
    <recommendedName>
        <fullName evidence="3">Reverse transcriptase zinc-binding domain-containing protein</fullName>
    </recommendedName>
</protein>
<reference evidence="1" key="3">
    <citation type="journal article" date="2017" name="Nature">
        <title>Genome sequence of the progenitor of the wheat D genome Aegilops tauschii.</title>
        <authorList>
            <person name="Luo M.C."/>
            <person name="Gu Y.Q."/>
            <person name="Puiu D."/>
            <person name="Wang H."/>
            <person name="Twardziok S.O."/>
            <person name="Deal K.R."/>
            <person name="Huo N."/>
            <person name="Zhu T."/>
            <person name="Wang L."/>
            <person name="Wang Y."/>
            <person name="McGuire P.E."/>
            <person name="Liu S."/>
            <person name="Long H."/>
            <person name="Ramasamy R.K."/>
            <person name="Rodriguez J.C."/>
            <person name="Van S.L."/>
            <person name="Yuan L."/>
            <person name="Wang Z."/>
            <person name="Xia Z."/>
            <person name="Xiao L."/>
            <person name="Anderson O.D."/>
            <person name="Ouyang S."/>
            <person name="Liang Y."/>
            <person name="Zimin A.V."/>
            <person name="Pertea G."/>
            <person name="Qi P."/>
            <person name="Bennetzen J.L."/>
            <person name="Dai X."/>
            <person name="Dawson M.W."/>
            <person name="Muller H.G."/>
            <person name="Kugler K."/>
            <person name="Rivarola-Duarte L."/>
            <person name="Spannagl M."/>
            <person name="Mayer K.F.X."/>
            <person name="Lu F.H."/>
            <person name="Bevan M.W."/>
            <person name="Leroy P."/>
            <person name="Li P."/>
            <person name="You F.M."/>
            <person name="Sun Q."/>
            <person name="Liu Z."/>
            <person name="Lyons E."/>
            <person name="Wicker T."/>
            <person name="Salzberg S.L."/>
            <person name="Devos K.M."/>
            <person name="Dvorak J."/>
        </authorList>
    </citation>
    <scope>NUCLEOTIDE SEQUENCE [LARGE SCALE GENOMIC DNA]</scope>
    <source>
        <strain evidence="1">cv. AL8/78</strain>
    </source>
</reference>
<evidence type="ECO:0008006" key="3">
    <source>
        <dbReference type="Google" id="ProtNLM"/>
    </source>
</evidence>
<name>A0A452YDU8_AEGTS</name>
<organism evidence="1 2">
    <name type="scientific">Aegilops tauschii subsp. strangulata</name>
    <name type="common">Goatgrass</name>
    <dbReference type="NCBI Taxonomy" id="200361"/>
    <lineage>
        <taxon>Eukaryota</taxon>
        <taxon>Viridiplantae</taxon>
        <taxon>Streptophyta</taxon>
        <taxon>Embryophyta</taxon>
        <taxon>Tracheophyta</taxon>
        <taxon>Spermatophyta</taxon>
        <taxon>Magnoliopsida</taxon>
        <taxon>Liliopsida</taxon>
        <taxon>Poales</taxon>
        <taxon>Poaceae</taxon>
        <taxon>BOP clade</taxon>
        <taxon>Pooideae</taxon>
        <taxon>Triticodae</taxon>
        <taxon>Triticeae</taxon>
        <taxon>Triticinae</taxon>
        <taxon>Aegilops</taxon>
    </lineage>
</organism>
<reference evidence="1" key="4">
    <citation type="submission" date="2019-03" db="UniProtKB">
        <authorList>
            <consortium name="EnsemblPlants"/>
        </authorList>
    </citation>
    <scope>IDENTIFICATION</scope>
</reference>
<sequence>MSIGNGMNALFWEDRWLNGRSVGELMPLLYKCISMRRRKVRTVAEGLTGNTWARDIQGILGHPPRRP</sequence>
<accession>A0A452YDU8</accession>
<keyword evidence="2" id="KW-1185">Reference proteome</keyword>
<dbReference type="EnsemblPlants" id="AET1Gv20385000.3">
    <property type="protein sequence ID" value="AET1Gv20385000.3"/>
    <property type="gene ID" value="AET1Gv20385000"/>
</dbReference>
<evidence type="ECO:0000313" key="2">
    <source>
        <dbReference type="Proteomes" id="UP000015105"/>
    </source>
</evidence>
<reference evidence="2" key="1">
    <citation type="journal article" date="2014" name="Science">
        <title>Ancient hybridizations among the ancestral genomes of bread wheat.</title>
        <authorList>
            <consortium name="International Wheat Genome Sequencing Consortium,"/>
            <person name="Marcussen T."/>
            <person name="Sandve S.R."/>
            <person name="Heier L."/>
            <person name="Spannagl M."/>
            <person name="Pfeifer M."/>
            <person name="Jakobsen K.S."/>
            <person name="Wulff B.B."/>
            <person name="Steuernagel B."/>
            <person name="Mayer K.F."/>
            <person name="Olsen O.A."/>
        </authorList>
    </citation>
    <scope>NUCLEOTIDE SEQUENCE [LARGE SCALE GENOMIC DNA]</scope>
    <source>
        <strain evidence="2">cv. AL8/78</strain>
    </source>
</reference>
<dbReference type="AlphaFoldDB" id="A0A452YDU8"/>
<reference evidence="2" key="2">
    <citation type="journal article" date="2017" name="Nat. Plants">
        <title>The Aegilops tauschii genome reveals multiple impacts of transposons.</title>
        <authorList>
            <person name="Zhao G."/>
            <person name="Zou C."/>
            <person name="Li K."/>
            <person name="Wang K."/>
            <person name="Li T."/>
            <person name="Gao L."/>
            <person name="Zhang X."/>
            <person name="Wang H."/>
            <person name="Yang Z."/>
            <person name="Liu X."/>
            <person name="Jiang W."/>
            <person name="Mao L."/>
            <person name="Kong X."/>
            <person name="Jiao Y."/>
            <person name="Jia J."/>
        </authorList>
    </citation>
    <scope>NUCLEOTIDE SEQUENCE [LARGE SCALE GENOMIC DNA]</scope>
    <source>
        <strain evidence="2">cv. AL8/78</strain>
    </source>
</reference>